<dbReference type="Proteomes" id="UP000235145">
    <property type="component" value="Unassembled WGS sequence"/>
</dbReference>
<reference evidence="2 3" key="1">
    <citation type="journal article" date="2017" name="Nat. Commun.">
        <title>Genome assembly with in vitro proximity ligation data and whole-genome triplication in lettuce.</title>
        <authorList>
            <person name="Reyes-Chin-Wo S."/>
            <person name="Wang Z."/>
            <person name="Yang X."/>
            <person name="Kozik A."/>
            <person name="Arikit S."/>
            <person name="Song C."/>
            <person name="Xia L."/>
            <person name="Froenicke L."/>
            <person name="Lavelle D.O."/>
            <person name="Truco M.J."/>
            <person name="Xia R."/>
            <person name="Zhu S."/>
            <person name="Xu C."/>
            <person name="Xu H."/>
            <person name="Xu X."/>
            <person name="Cox K."/>
            <person name="Korf I."/>
            <person name="Meyers B.C."/>
            <person name="Michelmore R.W."/>
        </authorList>
    </citation>
    <scope>NUCLEOTIDE SEQUENCE [LARGE SCALE GENOMIC DNA]</scope>
    <source>
        <strain evidence="3">cv. Salinas</strain>
        <tissue evidence="2">Seedlings</tissue>
    </source>
</reference>
<dbReference type="EMBL" id="NBSK02000006">
    <property type="protein sequence ID" value="KAJ0199811.1"/>
    <property type="molecule type" value="Genomic_DNA"/>
</dbReference>
<dbReference type="AlphaFoldDB" id="A0A9R1V7V9"/>
<comment type="caution">
    <text evidence="2">The sequence shown here is derived from an EMBL/GenBank/DDBJ whole genome shotgun (WGS) entry which is preliminary data.</text>
</comment>
<evidence type="ECO:0000313" key="2">
    <source>
        <dbReference type="EMBL" id="KAJ0199811.1"/>
    </source>
</evidence>
<gene>
    <name evidence="2" type="ORF">LSAT_V11C600317010</name>
</gene>
<keyword evidence="3" id="KW-1185">Reference proteome</keyword>
<organism evidence="2 3">
    <name type="scientific">Lactuca sativa</name>
    <name type="common">Garden lettuce</name>
    <dbReference type="NCBI Taxonomy" id="4236"/>
    <lineage>
        <taxon>Eukaryota</taxon>
        <taxon>Viridiplantae</taxon>
        <taxon>Streptophyta</taxon>
        <taxon>Embryophyta</taxon>
        <taxon>Tracheophyta</taxon>
        <taxon>Spermatophyta</taxon>
        <taxon>Magnoliopsida</taxon>
        <taxon>eudicotyledons</taxon>
        <taxon>Gunneridae</taxon>
        <taxon>Pentapetalae</taxon>
        <taxon>asterids</taxon>
        <taxon>campanulids</taxon>
        <taxon>Asterales</taxon>
        <taxon>Asteraceae</taxon>
        <taxon>Cichorioideae</taxon>
        <taxon>Cichorieae</taxon>
        <taxon>Lactucinae</taxon>
        <taxon>Lactuca</taxon>
    </lineage>
</organism>
<evidence type="ECO:0000313" key="3">
    <source>
        <dbReference type="Proteomes" id="UP000235145"/>
    </source>
</evidence>
<feature type="coiled-coil region" evidence="1">
    <location>
        <begin position="58"/>
        <end position="85"/>
    </location>
</feature>
<protein>
    <submittedName>
        <fullName evidence="2">Uncharacterized protein</fullName>
    </submittedName>
</protein>
<sequence>MSKLSNDLCYETERREDLESKISMTDYLMTYVMKQKEMIVDNFNRDVKMVQEKENVQLKRINTKYEKTKLQLEDHEKKLSAHEVINERENKSLTLRRKWY</sequence>
<name>A0A9R1V7V9_LACSA</name>
<accession>A0A9R1V7V9</accession>
<evidence type="ECO:0000256" key="1">
    <source>
        <dbReference type="SAM" id="Coils"/>
    </source>
</evidence>
<keyword evidence="1" id="KW-0175">Coiled coil</keyword>
<proteinExistence type="predicted"/>